<dbReference type="EMBL" id="MLJW01003613">
    <property type="protein sequence ID" value="OIQ71679.1"/>
    <property type="molecule type" value="Genomic_DNA"/>
</dbReference>
<gene>
    <name evidence="3" type="ORF">GALL_467020</name>
</gene>
<evidence type="ECO:0000256" key="1">
    <source>
        <dbReference type="SAM" id="MobiDB-lite"/>
    </source>
</evidence>
<protein>
    <recommendedName>
        <fullName evidence="2">DUF4398 domain-containing protein</fullName>
    </recommendedName>
</protein>
<dbReference type="Pfam" id="PF14346">
    <property type="entry name" value="DUF4398"/>
    <property type="match status" value="1"/>
</dbReference>
<organism evidence="3">
    <name type="scientific">mine drainage metagenome</name>
    <dbReference type="NCBI Taxonomy" id="410659"/>
    <lineage>
        <taxon>unclassified sequences</taxon>
        <taxon>metagenomes</taxon>
        <taxon>ecological metagenomes</taxon>
    </lineage>
</organism>
<evidence type="ECO:0000313" key="3">
    <source>
        <dbReference type="EMBL" id="OIQ71679.1"/>
    </source>
</evidence>
<name>A0A1J5PVA2_9ZZZZ</name>
<reference evidence="3" key="1">
    <citation type="submission" date="2016-10" db="EMBL/GenBank/DDBJ databases">
        <title>Sequence of Gallionella enrichment culture.</title>
        <authorList>
            <person name="Poehlein A."/>
            <person name="Muehling M."/>
            <person name="Daniel R."/>
        </authorList>
    </citation>
    <scope>NUCLEOTIDE SEQUENCE</scope>
</reference>
<feature type="compositionally biased region" description="Low complexity" evidence="1">
    <location>
        <begin position="130"/>
        <end position="146"/>
    </location>
</feature>
<feature type="compositionally biased region" description="Basic and acidic residues" evidence="1">
    <location>
        <begin position="108"/>
        <end position="128"/>
    </location>
</feature>
<proteinExistence type="predicted"/>
<comment type="caution">
    <text evidence="3">The sequence shown here is derived from an EMBL/GenBank/DDBJ whole genome shotgun (WGS) entry which is preliminary data.</text>
</comment>
<feature type="compositionally biased region" description="Basic and acidic residues" evidence="1">
    <location>
        <begin position="147"/>
        <end position="159"/>
    </location>
</feature>
<feature type="region of interest" description="Disordered" evidence="1">
    <location>
        <begin position="102"/>
        <end position="159"/>
    </location>
</feature>
<dbReference type="AlphaFoldDB" id="A0A1J5PVA2"/>
<feature type="domain" description="DUF4398" evidence="2">
    <location>
        <begin position="28"/>
        <end position="107"/>
    </location>
</feature>
<dbReference type="PROSITE" id="PS51257">
    <property type="entry name" value="PROKAR_LIPOPROTEIN"/>
    <property type="match status" value="1"/>
</dbReference>
<accession>A0A1J5PVA2</accession>
<dbReference type="InterPro" id="IPR025511">
    <property type="entry name" value="DUF4398"/>
</dbReference>
<sequence length="159" mass="17258">MKHFRNLPVMLAAAALFAGCSTMPPANPQLEEARQDFQAAQANPDVVNLAPIQLKEASDALDNANNAWVHHDSDQKVNELAYVAKQKIAVSQETAKQQVAEQSVANAAKERDQMRLDQRTQEADKAKMDASIAQSQTAAAQNAAADAQRKQQEAEAHAQ</sequence>
<evidence type="ECO:0000259" key="2">
    <source>
        <dbReference type="Pfam" id="PF14346"/>
    </source>
</evidence>